<protein>
    <submittedName>
        <fullName evidence="3">Ecp50-1</fullName>
    </submittedName>
    <submittedName>
        <fullName evidence="2">Extracellular protein 50-1</fullName>
    </submittedName>
</protein>
<evidence type="ECO:0000256" key="1">
    <source>
        <dbReference type="SAM" id="SignalP"/>
    </source>
</evidence>
<reference evidence="2" key="1">
    <citation type="submission" date="2016-10" db="EMBL/GenBank/DDBJ databases">
        <title>Novel effectors identified in the apoplast of Cladosporium fulvum-infected tomato.</title>
        <authorList>
            <person name="Mesarich C.H."/>
            <person name="de Wit P.J.G.M."/>
        </authorList>
    </citation>
    <scope>NUCLEOTIDE SEQUENCE</scope>
    <source>
        <strain evidence="2">0WU</strain>
    </source>
</reference>
<keyword evidence="4" id="KW-1185">Reference proteome</keyword>
<evidence type="ECO:0000313" key="3">
    <source>
        <dbReference type="EMBL" id="UJO19274.1"/>
    </source>
</evidence>
<reference evidence="3" key="3">
    <citation type="journal article" date="2022" name="Microb. Genom.">
        <title>A chromosome-scale genome assembly of the tomato pathogen Cladosporium fulvum reveals a compartmentalized genome architecture and the presence of a dispensable chromosome.</title>
        <authorList>
            <person name="Zaccaron A.Z."/>
            <person name="Chen L.H."/>
            <person name="Samaras A."/>
            <person name="Stergiopoulos I."/>
        </authorList>
    </citation>
    <scope>NUCLEOTIDE SEQUENCE</scope>
    <source>
        <strain evidence="3">Race5_Kim</strain>
    </source>
</reference>
<dbReference type="GO" id="GO:0005576">
    <property type="term" value="C:extracellular region"/>
    <property type="evidence" value="ECO:0007669"/>
    <property type="project" value="TreeGrafter"/>
</dbReference>
<evidence type="ECO:0000313" key="2">
    <source>
        <dbReference type="EMBL" id="AQA29271.1"/>
    </source>
</evidence>
<gene>
    <name evidence="2" type="primary">Ecp50-1</name>
    <name evidence="3" type="ORF">CLAFUR5_07035</name>
</gene>
<dbReference type="Pfam" id="PF12296">
    <property type="entry name" value="HsbA"/>
    <property type="match status" value="1"/>
</dbReference>
<name>A0A1P8YXN4_PASFU</name>
<feature type="signal peptide" evidence="1">
    <location>
        <begin position="1"/>
        <end position="18"/>
    </location>
</feature>
<organism evidence="2">
    <name type="scientific">Passalora fulva</name>
    <name type="common">Tomato leaf mold</name>
    <name type="synonym">Cladosporium fulvum</name>
    <dbReference type="NCBI Taxonomy" id="5499"/>
    <lineage>
        <taxon>Eukaryota</taxon>
        <taxon>Fungi</taxon>
        <taxon>Dikarya</taxon>
        <taxon>Ascomycota</taxon>
        <taxon>Pezizomycotina</taxon>
        <taxon>Dothideomycetes</taxon>
        <taxon>Dothideomycetidae</taxon>
        <taxon>Mycosphaerellales</taxon>
        <taxon>Mycosphaerellaceae</taxon>
        <taxon>Fulvia</taxon>
    </lineage>
</organism>
<dbReference type="PANTHER" id="PTHR38123">
    <property type="entry name" value="CELL WALL SERINE-THREONINE-RICH GALACTOMANNOPROTEIN MP1 (AFU_ORTHOLOGUE AFUA_4G03240)"/>
    <property type="match status" value="1"/>
</dbReference>
<accession>A0A1P8YXN4</accession>
<sequence>MLSLSNLLLFALGASSTAIVLPPYSSSATQIGNDIDSINDSITQLTDNIRNFHGPTVISDMRHLSDSLSAATQSIKTEDAVDDESAAFLVASVRDEVQPNAEDMLDALIKAEAQAKKGKIRQQILGWLQNLRNMMQNFGTGLAPKVPLDQRSELRKAMTAMLKDFDTAIKAYGGAVGVPPPN</sequence>
<proteinExistence type="predicted"/>
<feature type="chain" id="PRO_5040573445" evidence="1">
    <location>
        <begin position="19"/>
        <end position="182"/>
    </location>
</feature>
<dbReference type="InterPro" id="IPR021054">
    <property type="entry name" value="Cell_wall_mannoprotein_1"/>
</dbReference>
<dbReference type="Proteomes" id="UP000756132">
    <property type="component" value="Chromosome 6"/>
</dbReference>
<reference evidence="3" key="2">
    <citation type="submission" date="2021-12" db="EMBL/GenBank/DDBJ databases">
        <authorList>
            <person name="Zaccaron A."/>
            <person name="Stergiopoulos I."/>
        </authorList>
    </citation>
    <scope>NUCLEOTIDE SEQUENCE</scope>
    <source>
        <strain evidence="3">Race5_Kim</strain>
    </source>
</reference>
<keyword evidence="1" id="KW-0732">Signal</keyword>
<dbReference type="Gene3D" id="1.20.1280.140">
    <property type="match status" value="1"/>
</dbReference>
<evidence type="ECO:0000313" key="4">
    <source>
        <dbReference type="Proteomes" id="UP000756132"/>
    </source>
</evidence>
<dbReference type="PANTHER" id="PTHR38123:SF1">
    <property type="entry name" value="HYDROPHOBIC SURFACE BINDING PROTEIN"/>
    <property type="match status" value="1"/>
</dbReference>
<dbReference type="AlphaFoldDB" id="A0A1P8YXN4"/>
<dbReference type="EMBL" id="CP090168">
    <property type="protein sequence ID" value="UJO19274.1"/>
    <property type="molecule type" value="Genomic_DNA"/>
</dbReference>
<dbReference type="EMBL" id="KX943100">
    <property type="protein sequence ID" value="AQA29271.1"/>
    <property type="molecule type" value="Genomic_DNA"/>
</dbReference>